<dbReference type="RefSeq" id="WP_344919920.1">
    <property type="nucleotide sequence ID" value="NZ_BAABAQ010000008.1"/>
</dbReference>
<dbReference type="EMBL" id="BAABAQ010000008">
    <property type="protein sequence ID" value="GAA4196674.1"/>
    <property type="molecule type" value="Genomic_DNA"/>
</dbReference>
<evidence type="ECO:0008006" key="3">
    <source>
        <dbReference type="Google" id="ProtNLM"/>
    </source>
</evidence>
<organism evidence="1 2">
    <name type="scientific">Streptosporangium oxazolinicum</name>
    <dbReference type="NCBI Taxonomy" id="909287"/>
    <lineage>
        <taxon>Bacteria</taxon>
        <taxon>Bacillati</taxon>
        <taxon>Actinomycetota</taxon>
        <taxon>Actinomycetes</taxon>
        <taxon>Streptosporangiales</taxon>
        <taxon>Streptosporangiaceae</taxon>
        <taxon>Streptosporangium</taxon>
    </lineage>
</organism>
<gene>
    <name evidence="1" type="ORF">GCM10022252_44400</name>
</gene>
<evidence type="ECO:0000313" key="2">
    <source>
        <dbReference type="Proteomes" id="UP001501251"/>
    </source>
</evidence>
<dbReference type="Proteomes" id="UP001501251">
    <property type="component" value="Unassembled WGS sequence"/>
</dbReference>
<dbReference type="Pfam" id="PF14224">
    <property type="entry name" value="DUF4331"/>
    <property type="match status" value="2"/>
</dbReference>
<name>A0ABP8B3B4_9ACTN</name>
<evidence type="ECO:0000313" key="1">
    <source>
        <dbReference type="EMBL" id="GAA4196674.1"/>
    </source>
</evidence>
<sequence length="344" mass="36981">MSHHLDSPIARQDVRLDITDLYVFRGETGTVFVMDVCPSIAGESAPKGFHPEALYEFKIDGDGDHVEDLTYRLTFGEREAEGNQDLELHRLAGAEARDAGASGDVVARGTTGRRIDTDGGLRLWVGKTSDPFWIEPDALAAIGKAFADGTRADLSSWDPAGAKNLFVENRVYAIVLEVPDGDLLPVAGDDRHVDVWALTSLATDDGGWHAVNRAGHPMVHPLFTQHDGDLGDQLNLSRPADDFRHFGKIVADMVAGVVGAYGTAEDPHVYGGLVADRLFPNVLPYTVGTPAVYGFAGWNGRSLTDNAPDVMFSFATNTAFTIGLGSDSVAARPTRTFPYVPSVT</sequence>
<protein>
    <recommendedName>
        <fullName evidence="3">DUF4331 domain-containing protein</fullName>
    </recommendedName>
</protein>
<reference evidence="2" key="1">
    <citation type="journal article" date="2019" name="Int. J. Syst. Evol. Microbiol.">
        <title>The Global Catalogue of Microorganisms (GCM) 10K type strain sequencing project: providing services to taxonomists for standard genome sequencing and annotation.</title>
        <authorList>
            <consortium name="The Broad Institute Genomics Platform"/>
            <consortium name="The Broad Institute Genome Sequencing Center for Infectious Disease"/>
            <person name="Wu L."/>
            <person name="Ma J."/>
        </authorList>
    </citation>
    <scope>NUCLEOTIDE SEQUENCE [LARGE SCALE GENOMIC DNA]</scope>
    <source>
        <strain evidence="2">JCM 17388</strain>
    </source>
</reference>
<accession>A0ABP8B3B4</accession>
<dbReference type="InterPro" id="IPR025566">
    <property type="entry name" value="DUF4331"/>
</dbReference>
<comment type="caution">
    <text evidence="1">The sequence shown here is derived from an EMBL/GenBank/DDBJ whole genome shotgun (WGS) entry which is preliminary data.</text>
</comment>
<proteinExistence type="predicted"/>
<keyword evidence="2" id="KW-1185">Reference proteome</keyword>